<protein>
    <recommendedName>
        <fullName evidence="3">Right handed beta helix domain-containing protein</fullName>
    </recommendedName>
</protein>
<feature type="compositionally biased region" description="Polar residues" evidence="1">
    <location>
        <begin position="355"/>
        <end position="364"/>
    </location>
</feature>
<evidence type="ECO:0000256" key="2">
    <source>
        <dbReference type="SAM" id="SignalP"/>
    </source>
</evidence>
<evidence type="ECO:0000259" key="3">
    <source>
        <dbReference type="Pfam" id="PF13229"/>
    </source>
</evidence>
<reference evidence="4 5" key="1">
    <citation type="submission" date="2019-03" db="EMBL/GenBank/DDBJ databases">
        <title>Deep-cultivation of Planctomycetes and their phenomic and genomic characterization uncovers novel biology.</title>
        <authorList>
            <person name="Wiegand S."/>
            <person name="Jogler M."/>
            <person name="Boedeker C."/>
            <person name="Pinto D."/>
            <person name="Vollmers J."/>
            <person name="Rivas-Marin E."/>
            <person name="Kohn T."/>
            <person name="Peeters S.H."/>
            <person name="Heuer A."/>
            <person name="Rast P."/>
            <person name="Oberbeckmann S."/>
            <person name="Bunk B."/>
            <person name="Jeske O."/>
            <person name="Meyerdierks A."/>
            <person name="Storesund J.E."/>
            <person name="Kallscheuer N."/>
            <person name="Luecker S."/>
            <person name="Lage O.M."/>
            <person name="Pohl T."/>
            <person name="Merkel B.J."/>
            <person name="Hornburger P."/>
            <person name="Mueller R.-W."/>
            <person name="Bruemmer F."/>
            <person name="Labrenz M."/>
            <person name="Spormann A.M."/>
            <person name="Op den Camp H."/>
            <person name="Overmann J."/>
            <person name="Amann R."/>
            <person name="Jetten M.S.M."/>
            <person name="Mascher T."/>
            <person name="Medema M.H."/>
            <person name="Devos D.P."/>
            <person name="Kaster A.-K."/>
            <person name="Ovreas L."/>
            <person name="Rohde M."/>
            <person name="Galperin M.Y."/>
            <person name="Jogler C."/>
        </authorList>
    </citation>
    <scope>NUCLEOTIDE SEQUENCE [LARGE SCALE GENOMIC DNA]</scope>
    <source>
        <strain evidence="4 5">V202</strain>
    </source>
</reference>
<feature type="chain" id="PRO_5022208931" description="Right handed beta helix domain-containing protein" evidence="2">
    <location>
        <begin position="28"/>
        <end position="401"/>
    </location>
</feature>
<dbReference type="SMART" id="SM00710">
    <property type="entry name" value="PbH1"/>
    <property type="match status" value="7"/>
</dbReference>
<dbReference type="SUPFAM" id="SSF51126">
    <property type="entry name" value="Pectin lyase-like"/>
    <property type="match status" value="1"/>
</dbReference>
<dbReference type="Gene3D" id="2.160.20.10">
    <property type="entry name" value="Single-stranded right-handed beta-helix, Pectin lyase-like"/>
    <property type="match status" value="1"/>
</dbReference>
<dbReference type="Pfam" id="PF13229">
    <property type="entry name" value="Beta_helix"/>
    <property type="match status" value="1"/>
</dbReference>
<evidence type="ECO:0000256" key="1">
    <source>
        <dbReference type="SAM" id="MobiDB-lite"/>
    </source>
</evidence>
<dbReference type="PROSITE" id="PS51257">
    <property type="entry name" value="PROKAR_LIPOPROTEIN"/>
    <property type="match status" value="1"/>
</dbReference>
<dbReference type="EMBL" id="CP037422">
    <property type="protein sequence ID" value="QDU10380.1"/>
    <property type="molecule type" value="Genomic_DNA"/>
</dbReference>
<evidence type="ECO:0000313" key="4">
    <source>
        <dbReference type="EMBL" id="QDU10380.1"/>
    </source>
</evidence>
<name>A0A517WYQ4_9PLAN</name>
<dbReference type="Proteomes" id="UP000318384">
    <property type="component" value="Chromosome"/>
</dbReference>
<feature type="compositionally biased region" description="Basic and acidic residues" evidence="1">
    <location>
        <begin position="375"/>
        <end position="401"/>
    </location>
</feature>
<dbReference type="InterPro" id="IPR012334">
    <property type="entry name" value="Pectin_lyas_fold"/>
</dbReference>
<organism evidence="4 5">
    <name type="scientific">Gimesia aquarii</name>
    <dbReference type="NCBI Taxonomy" id="2527964"/>
    <lineage>
        <taxon>Bacteria</taxon>
        <taxon>Pseudomonadati</taxon>
        <taxon>Planctomycetota</taxon>
        <taxon>Planctomycetia</taxon>
        <taxon>Planctomycetales</taxon>
        <taxon>Planctomycetaceae</taxon>
        <taxon>Gimesia</taxon>
    </lineage>
</organism>
<gene>
    <name evidence="4" type="ORF">V202x_37790</name>
</gene>
<sequence length="401" mass="44363" precursor="true">MIRVRRCQCQLLSVVLFFSCFEAQLHAWQEGLRVQVADRAKLIAAVNEAEPGTRILIAPGEYRGGLTFDNLRGTKEKPIVLQAQDPRQLPKIVAGTSGIHLRGPAYIELRNLVLTGATGNGLNIDDGGNPHNPARNIIMHGLQVRDIGPKGNRDGIKLSGVDDFVIEDCQVERWGDGGSAIDMVGCHKGEIKDCRFRYRGDIFGSGVQIKGGSADITVSRCRFENAGGRAINIGGSTGHDYFRPANATYEAKNITVEDCTFIGSMSPIVFVGVDGATVRYNTIYRPKRWVMRILQESQGPKFVPCRNGVFSNNIIAFRSDEVRTIINIGDGTSPETFRFAKNHWYCINNPQRSNRLGLPTNETKGSYGKNPMFRNPDRGDFRLHDQSPVRDAGVRTEGNRE</sequence>
<evidence type="ECO:0000313" key="5">
    <source>
        <dbReference type="Proteomes" id="UP000318384"/>
    </source>
</evidence>
<dbReference type="InterPro" id="IPR011050">
    <property type="entry name" value="Pectin_lyase_fold/virulence"/>
</dbReference>
<feature type="domain" description="Right handed beta helix" evidence="3">
    <location>
        <begin position="95"/>
        <end position="238"/>
    </location>
</feature>
<dbReference type="RefSeq" id="WP_197992948.1">
    <property type="nucleotide sequence ID" value="NZ_CP037422.1"/>
</dbReference>
<dbReference type="InterPro" id="IPR006626">
    <property type="entry name" value="PbH1"/>
</dbReference>
<feature type="signal peptide" evidence="2">
    <location>
        <begin position="1"/>
        <end position="27"/>
    </location>
</feature>
<dbReference type="AlphaFoldDB" id="A0A517WYQ4"/>
<keyword evidence="5" id="KW-1185">Reference proteome</keyword>
<dbReference type="InterPro" id="IPR039448">
    <property type="entry name" value="Beta_helix"/>
</dbReference>
<proteinExistence type="predicted"/>
<accession>A0A517WYQ4</accession>
<keyword evidence="2" id="KW-0732">Signal</keyword>
<feature type="region of interest" description="Disordered" evidence="1">
    <location>
        <begin position="355"/>
        <end position="401"/>
    </location>
</feature>